<sequence length="94" mass="10115">MGVVQLVGYWCPVGALNLRGVAGGAVNLICSMKWECSNLRGVAGDDVDSICGMKWELCSFWCTDGALNLRGVAGDAVDSICGMKWEVRPRFISQ</sequence>
<accession>A0ABD3PJ55</accession>
<dbReference type="EMBL" id="JABMIG020000162">
    <property type="protein sequence ID" value="KAL3788093.1"/>
    <property type="molecule type" value="Genomic_DNA"/>
</dbReference>
<keyword evidence="2" id="KW-1185">Reference proteome</keyword>
<evidence type="ECO:0000313" key="2">
    <source>
        <dbReference type="Proteomes" id="UP001516023"/>
    </source>
</evidence>
<dbReference type="Proteomes" id="UP001516023">
    <property type="component" value="Unassembled WGS sequence"/>
</dbReference>
<protein>
    <submittedName>
        <fullName evidence="1">Uncharacterized protein</fullName>
    </submittedName>
</protein>
<name>A0ABD3PJ55_9STRA</name>
<organism evidence="1 2">
    <name type="scientific">Cyclotella cryptica</name>
    <dbReference type="NCBI Taxonomy" id="29204"/>
    <lineage>
        <taxon>Eukaryota</taxon>
        <taxon>Sar</taxon>
        <taxon>Stramenopiles</taxon>
        <taxon>Ochrophyta</taxon>
        <taxon>Bacillariophyta</taxon>
        <taxon>Coscinodiscophyceae</taxon>
        <taxon>Thalassiosirophycidae</taxon>
        <taxon>Stephanodiscales</taxon>
        <taxon>Stephanodiscaceae</taxon>
        <taxon>Cyclotella</taxon>
    </lineage>
</organism>
<comment type="caution">
    <text evidence="1">The sequence shown here is derived from an EMBL/GenBank/DDBJ whole genome shotgun (WGS) entry which is preliminary data.</text>
</comment>
<gene>
    <name evidence="1" type="ORF">HJC23_008155</name>
</gene>
<proteinExistence type="predicted"/>
<dbReference type="AlphaFoldDB" id="A0ABD3PJ55"/>
<evidence type="ECO:0000313" key="1">
    <source>
        <dbReference type="EMBL" id="KAL3788093.1"/>
    </source>
</evidence>
<reference evidence="1 2" key="1">
    <citation type="journal article" date="2020" name="G3 (Bethesda)">
        <title>Improved Reference Genome for Cyclotella cryptica CCMP332, a Model for Cell Wall Morphogenesis, Salinity Adaptation, and Lipid Production in Diatoms (Bacillariophyta).</title>
        <authorList>
            <person name="Roberts W.R."/>
            <person name="Downey K.M."/>
            <person name="Ruck E.C."/>
            <person name="Traller J.C."/>
            <person name="Alverson A.J."/>
        </authorList>
    </citation>
    <scope>NUCLEOTIDE SEQUENCE [LARGE SCALE GENOMIC DNA]</scope>
    <source>
        <strain evidence="1 2">CCMP332</strain>
    </source>
</reference>